<accession>A0A7E4V206</accession>
<dbReference type="AlphaFoldDB" id="A0A7E4V206"/>
<reference evidence="2" key="2">
    <citation type="submission" date="2020-10" db="UniProtKB">
        <authorList>
            <consortium name="WormBaseParasite"/>
        </authorList>
    </citation>
    <scope>IDENTIFICATION</scope>
</reference>
<name>A0A7E4V206_PANRE</name>
<dbReference type="WBParaSite" id="Pan_g15558.t1">
    <property type="protein sequence ID" value="Pan_g15558.t1"/>
    <property type="gene ID" value="Pan_g15558"/>
</dbReference>
<reference evidence="1" key="1">
    <citation type="journal article" date="2013" name="Genetics">
        <title>The draft genome and transcriptome of Panagrellus redivivus are shaped by the harsh demands of a free-living lifestyle.</title>
        <authorList>
            <person name="Srinivasan J."/>
            <person name="Dillman A.R."/>
            <person name="Macchietto M.G."/>
            <person name="Heikkinen L."/>
            <person name="Lakso M."/>
            <person name="Fracchia K.M."/>
            <person name="Antoshechkin I."/>
            <person name="Mortazavi A."/>
            <person name="Wong G."/>
            <person name="Sternberg P.W."/>
        </authorList>
    </citation>
    <scope>NUCLEOTIDE SEQUENCE [LARGE SCALE GENOMIC DNA]</scope>
    <source>
        <strain evidence="1">MT8872</strain>
    </source>
</reference>
<proteinExistence type="predicted"/>
<evidence type="ECO:0000313" key="2">
    <source>
        <dbReference type="WBParaSite" id="Pan_g15558.t1"/>
    </source>
</evidence>
<organism evidence="1 2">
    <name type="scientific">Panagrellus redivivus</name>
    <name type="common">Microworm</name>
    <dbReference type="NCBI Taxonomy" id="6233"/>
    <lineage>
        <taxon>Eukaryota</taxon>
        <taxon>Metazoa</taxon>
        <taxon>Ecdysozoa</taxon>
        <taxon>Nematoda</taxon>
        <taxon>Chromadorea</taxon>
        <taxon>Rhabditida</taxon>
        <taxon>Tylenchina</taxon>
        <taxon>Panagrolaimomorpha</taxon>
        <taxon>Panagrolaimoidea</taxon>
        <taxon>Panagrolaimidae</taxon>
        <taxon>Panagrellus</taxon>
    </lineage>
</organism>
<dbReference type="Proteomes" id="UP000492821">
    <property type="component" value="Unassembled WGS sequence"/>
</dbReference>
<protein>
    <submittedName>
        <fullName evidence="2">HORMA domain-containing protein</fullName>
    </submittedName>
</protein>
<evidence type="ECO:0000313" key="1">
    <source>
        <dbReference type="Proteomes" id="UP000492821"/>
    </source>
</evidence>
<sequence>MQSVILSEVRRVLFQHGFAACLYSEECPNDEKNNIRILIHSFIPSTISICSNVDVEVNNSYVSFFRQSISSLSKSSLHQEQNNRVAGG</sequence>
<keyword evidence="1" id="KW-1185">Reference proteome</keyword>